<feature type="transmembrane region" description="Helical" evidence="1">
    <location>
        <begin position="27"/>
        <end position="46"/>
    </location>
</feature>
<evidence type="ECO:0000313" key="3">
    <source>
        <dbReference type="Proteomes" id="UP000823865"/>
    </source>
</evidence>
<proteinExistence type="predicted"/>
<accession>A0A9E2P043</accession>
<comment type="caution">
    <text evidence="2">The sequence shown here is derived from an EMBL/GenBank/DDBJ whole genome shotgun (WGS) entry which is preliminary data.</text>
</comment>
<keyword evidence="1" id="KW-0472">Membrane</keyword>
<dbReference type="Proteomes" id="UP000823865">
    <property type="component" value="Unassembled WGS sequence"/>
</dbReference>
<organism evidence="2 3">
    <name type="scientific">Candidatus Paraprevotella stercoravium</name>
    <dbReference type="NCBI Taxonomy" id="2838725"/>
    <lineage>
        <taxon>Bacteria</taxon>
        <taxon>Pseudomonadati</taxon>
        <taxon>Bacteroidota</taxon>
        <taxon>Bacteroidia</taxon>
        <taxon>Bacteroidales</taxon>
        <taxon>Prevotellaceae</taxon>
        <taxon>Paraprevotella</taxon>
    </lineage>
</organism>
<dbReference type="AlphaFoldDB" id="A0A9E2P043"/>
<keyword evidence="1" id="KW-1133">Transmembrane helix</keyword>
<reference evidence="2" key="1">
    <citation type="journal article" date="2021" name="PeerJ">
        <title>Extensive microbial diversity within the chicken gut microbiome revealed by metagenomics and culture.</title>
        <authorList>
            <person name="Gilroy R."/>
            <person name="Ravi A."/>
            <person name="Getino M."/>
            <person name="Pursley I."/>
            <person name="Horton D.L."/>
            <person name="Alikhan N.F."/>
            <person name="Baker D."/>
            <person name="Gharbi K."/>
            <person name="Hall N."/>
            <person name="Watson M."/>
            <person name="Adriaenssens E.M."/>
            <person name="Foster-Nyarko E."/>
            <person name="Jarju S."/>
            <person name="Secka A."/>
            <person name="Antonio M."/>
            <person name="Oren A."/>
            <person name="Chaudhuri R.R."/>
            <person name="La Ragione R."/>
            <person name="Hildebrand F."/>
            <person name="Pallen M.J."/>
        </authorList>
    </citation>
    <scope>NUCLEOTIDE SEQUENCE</scope>
    <source>
        <strain evidence="2">G3-2149</strain>
    </source>
</reference>
<protein>
    <submittedName>
        <fullName evidence="2">Uncharacterized protein</fullName>
    </submittedName>
</protein>
<feature type="transmembrane region" description="Helical" evidence="1">
    <location>
        <begin position="95"/>
        <end position="119"/>
    </location>
</feature>
<name>A0A9E2P043_9BACT</name>
<keyword evidence="1" id="KW-0812">Transmembrane</keyword>
<evidence type="ECO:0000256" key="1">
    <source>
        <dbReference type="SAM" id="Phobius"/>
    </source>
</evidence>
<feature type="transmembrane region" description="Helical" evidence="1">
    <location>
        <begin position="52"/>
        <end position="74"/>
    </location>
</feature>
<evidence type="ECO:0000313" key="2">
    <source>
        <dbReference type="EMBL" id="MBU3852543.1"/>
    </source>
</evidence>
<reference evidence="2" key="2">
    <citation type="submission" date="2021-04" db="EMBL/GenBank/DDBJ databases">
        <authorList>
            <person name="Gilroy R."/>
        </authorList>
    </citation>
    <scope>NUCLEOTIDE SEQUENCE</scope>
    <source>
        <strain evidence="2">G3-2149</strain>
    </source>
</reference>
<sequence length="125" mass="14953">MLEWIDYIWFVGEAFHRRERSPGDDGALLMVCWYMDVFLPLLTFSHRVLNGWWFYLAAAPVLLLAPFVFCRFRYTAKRRDEIWTRFHDYKHMGRRLLATGAVIAGICSLEIFLMIHFGFWKLGNR</sequence>
<dbReference type="EMBL" id="JAHLFU010000028">
    <property type="protein sequence ID" value="MBU3852543.1"/>
    <property type="molecule type" value="Genomic_DNA"/>
</dbReference>
<gene>
    <name evidence="2" type="ORF">H9789_01695</name>
</gene>